<feature type="domain" description="SGNH" evidence="11">
    <location>
        <begin position="435"/>
        <end position="656"/>
    </location>
</feature>
<evidence type="ECO:0000256" key="1">
    <source>
        <dbReference type="ARBA" id="ARBA00004651"/>
    </source>
</evidence>
<dbReference type="Proteomes" id="UP001198602">
    <property type="component" value="Unassembled WGS sequence"/>
</dbReference>
<comment type="subcellular location">
    <subcellularLocation>
        <location evidence="1">Cell membrane</location>
        <topology evidence="1">Multi-pass membrane protein</topology>
    </subcellularLocation>
</comment>
<evidence type="ECO:0000256" key="9">
    <source>
        <dbReference type="SAM" id="Phobius"/>
    </source>
</evidence>
<evidence type="ECO:0000256" key="8">
    <source>
        <dbReference type="SAM" id="MobiDB-lite"/>
    </source>
</evidence>
<evidence type="ECO:0000313" key="13">
    <source>
        <dbReference type="Proteomes" id="UP001198602"/>
    </source>
</evidence>
<feature type="transmembrane region" description="Helical" evidence="9">
    <location>
        <begin position="246"/>
        <end position="268"/>
    </location>
</feature>
<sequence>MKLEKQIPLADPPAPAHASPHAAAHPAYRPDIDGLRAVAVLSVLLFHAFPAWLRGGFIGVDVFFVISGFLITGILLRELEQGSFSFAGFYARRIRRIFPALLLVLAACLAFGWMALFPDEYQQLGKHVVGGASFAANFFYWAQVGYFDTAAETKPLLHLWSLGIEEQFYILWPVFLLLAWRRRIDPLLVAAGLGLASFALNLGGIGHDASATFYSPASRAWELLLGAGLACLQAKRAGRPAAAPRLPAWTPALLSWSGALLLAAGLALVTRHDPFPGWRALLPAGGALLLIAAGPQAWLNRHVLANRLLVWIGLLSYPLYLWHWPLLSFAQIVESREPAPAIRAGALLAALLLAWLTWRVLERPLRAAATRAEARARVAVLALLMLGMAAFGGYLYLNDGLPTRKPIEDSVANQKALVLVEDRANAEACKKRYGFDSMYEYCLLGDPAKDPTVALVGDSHAYHVVAGLTRYYGGIGENLLMLGTRHPYWGLDPQGDPYQQATQQMLELALATPSVKTVVFSTHLRFYTVPEQKVYVDAARETFRRLLAAGKQVVFMHDVPLLGFDPRSCIKRAGVASSATRVPCAIPRAEWDAQMAQHREIAARLAAEFPQIAWFDAGKVLCDKDQCHAMVDGRLMYRDNNHLSYEGDLLVGQRFAEWMRSRQP</sequence>
<protein>
    <submittedName>
        <fullName evidence="12">Acyltransferase</fullName>
    </submittedName>
</protein>
<feature type="transmembrane region" description="Helical" evidence="9">
    <location>
        <begin position="97"/>
        <end position="116"/>
    </location>
</feature>
<dbReference type="InterPro" id="IPR036514">
    <property type="entry name" value="SGNH_hydro_sf"/>
</dbReference>
<reference evidence="12 13" key="1">
    <citation type="submission" date="2021-07" db="EMBL/GenBank/DDBJ databases">
        <title>Characterization of Violacein-producing bacteria and related species.</title>
        <authorList>
            <person name="Wilson H.S."/>
            <person name="De Leon M.E."/>
        </authorList>
    </citation>
    <scope>NUCLEOTIDE SEQUENCE [LARGE SCALE GENOMIC DNA]</scope>
    <source>
        <strain evidence="12 13">HSC-2F05</strain>
    </source>
</reference>
<dbReference type="Pfam" id="PF01757">
    <property type="entry name" value="Acyl_transf_3"/>
    <property type="match status" value="1"/>
</dbReference>
<feature type="region of interest" description="Disordered" evidence="8">
    <location>
        <begin position="1"/>
        <end position="22"/>
    </location>
</feature>
<feature type="transmembrane region" description="Helical" evidence="9">
    <location>
        <begin position="378"/>
        <end position="397"/>
    </location>
</feature>
<dbReference type="PANTHER" id="PTHR23028:SF53">
    <property type="entry name" value="ACYL_TRANSF_3 DOMAIN-CONTAINING PROTEIN"/>
    <property type="match status" value="1"/>
</dbReference>
<dbReference type="EMBL" id="JAHYBX010000010">
    <property type="protein sequence ID" value="MCA1857910.1"/>
    <property type="molecule type" value="Genomic_DNA"/>
</dbReference>
<dbReference type="GO" id="GO:0016746">
    <property type="term" value="F:acyltransferase activity"/>
    <property type="evidence" value="ECO:0007669"/>
    <property type="project" value="UniProtKB-KW"/>
</dbReference>
<keyword evidence="2" id="KW-1003">Cell membrane</keyword>
<evidence type="ECO:0000256" key="4">
    <source>
        <dbReference type="ARBA" id="ARBA00022692"/>
    </source>
</evidence>
<dbReference type="SUPFAM" id="SSF52266">
    <property type="entry name" value="SGNH hydrolase"/>
    <property type="match status" value="1"/>
</dbReference>
<accession>A0ABS7YDW8</accession>
<organism evidence="12 13">
    <name type="scientific">Massilia hydrophila</name>
    <dbReference type="NCBI Taxonomy" id="3044279"/>
    <lineage>
        <taxon>Bacteria</taxon>
        <taxon>Pseudomonadati</taxon>
        <taxon>Pseudomonadota</taxon>
        <taxon>Betaproteobacteria</taxon>
        <taxon>Burkholderiales</taxon>
        <taxon>Oxalobacteraceae</taxon>
        <taxon>Telluria group</taxon>
        <taxon>Massilia</taxon>
    </lineage>
</organism>
<keyword evidence="6 9" id="KW-0472">Membrane</keyword>
<keyword evidence="5 9" id="KW-1133">Transmembrane helix</keyword>
<dbReference type="RefSeq" id="WP_225240097.1">
    <property type="nucleotide sequence ID" value="NZ_JAHYBX010000010.1"/>
</dbReference>
<keyword evidence="4 9" id="KW-0812">Transmembrane</keyword>
<name>A0ABS7YDW8_9BURK</name>
<evidence type="ECO:0000256" key="5">
    <source>
        <dbReference type="ARBA" id="ARBA00022989"/>
    </source>
</evidence>
<dbReference type="InterPro" id="IPR043968">
    <property type="entry name" value="SGNH"/>
</dbReference>
<dbReference type="InterPro" id="IPR002656">
    <property type="entry name" value="Acyl_transf_3_dom"/>
</dbReference>
<dbReference type="InterPro" id="IPR050879">
    <property type="entry name" value="Acyltransferase_3"/>
</dbReference>
<feature type="transmembrane region" description="Helical" evidence="9">
    <location>
        <begin position="280"/>
        <end position="299"/>
    </location>
</feature>
<comment type="caution">
    <text evidence="12">The sequence shown here is derived from an EMBL/GenBank/DDBJ whole genome shotgun (WGS) entry which is preliminary data.</text>
</comment>
<keyword evidence="7 12" id="KW-0012">Acyltransferase</keyword>
<feature type="transmembrane region" description="Helical" evidence="9">
    <location>
        <begin position="157"/>
        <end position="180"/>
    </location>
</feature>
<keyword evidence="13" id="KW-1185">Reference proteome</keyword>
<evidence type="ECO:0000256" key="2">
    <source>
        <dbReference type="ARBA" id="ARBA00022475"/>
    </source>
</evidence>
<evidence type="ECO:0000313" key="12">
    <source>
        <dbReference type="EMBL" id="MCA1857910.1"/>
    </source>
</evidence>
<feature type="transmembrane region" description="Helical" evidence="9">
    <location>
        <begin position="308"/>
        <end position="327"/>
    </location>
</feature>
<keyword evidence="3" id="KW-0808">Transferase</keyword>
<proteinExistence type="predicted"/>
<evidence type="ECO:0000256" key="7">
    <source>
        <dbReference type="ARBA" id="ARBA00023315"/>
    </source>
</evidence>
<evidence type="ECO:0000259" key="10">
    <source>
        <dbReference type="Pfam" id="PF01757"/>
    </source>
</evidence>
<dbReference type="Pfam" id="PF19040">
    <property type="entry name" value="SGNH"/>
    <property type="match status" value="1"/>
</dbReference>
<evidence type="ECO:0000259" key="11">
    <source>
        <dbReference type="Pfam" id="PF19040"/>
    </source>
</evidence>
<evidence type="ECO:0000256" key="3">
    <source>
        <dbReference type="ARBA" id="ARBA00022679"/>
    </source>
</evidence>
<feature type="transmembrane region" description="Helical" evidence="9">
    <location>
        <begin position="58"/>
        <end position="76"/>
    </location>
</feature>
<dbReference type="Gene3D" id="3.40.50.1110">
    <property type="entry name" value="SGNH hydrolase"/>
    <property type="match status" value="1"/>
</dbReference>
<gene>
    <name evidence="12" type="ORF">LE190_18555</name>
</gene>
<feature type="transmembrane region" description="Helical" evidence="9">
    <location>
        <begin position="339"/>
        <end position="358"/>
    </location>
</feature>
<feature type="transmembrane region" description="Helical" evidence="9">
    <location>
        <begin position="34"/>
        <end position="52"/>
    </location>
</feature>
<feature type="domain" description="Acyltransferase 3" evidence="10">
    <location>
        <begin position="31"/>
        <end position="359"/>
    </location>
</feature>
<dbReference type="PANTHER" id="PTHR23028">
    <property type="entry name" value="ACETYLTRANSFERASE"/>
    <property type="match status" value="1"/>
</dbReference>
<evidence type="ECO:0000256" key="6">
    <source>
        <dbReference type="ARBA" id="ARBA00023136"/>
    </source>
</evidence>